<dbReference type="Pfam" id="PF04978">
    <property type="entry name" value="MST"/>
    <property type="match status" value="1"/>
</dbReference>
<dbReference type="InterPro" id="IPR007061">
    <property type="entry name" value="MST-like"/>
</dbReference>
<evidence type="ECO:0000313" key="1">
    <source>
        <dbReference type="EMBL" id="GGF34673.1"/>
    </source>
</evidence>
<reference evidence="1" key="1">
    <citation type="journal article" date="2014" name="Int. J. Syst. Evol. Microbiol.">
        <title>Complete genome sequence of Corynebacterium casei LMG S-19264T (=DSM 44701T), isolated from a smear-ripened cheese.</title>
        <authorList>
            <consortium name="US DOE Joint Genome Institute (JGI-PGF)"/>
            <person name="Walter F."/>
            <person name="Albersmeier A."/>
            <person name="Kalinowski J."/>
            <person name="Ruckert C."/>
        </authorList>
    </citation>
    <scope>NUCLEOTIDE SEQUENCE</scope>
    <source>
        <strain evidence="1">CGMCC 1.16067</strain>
    </source>
</reference>
<protein>
    <recommendedName>
        <fullName evidence="3">DinB family protein</fullName>
    </recommendedName>
</protein>
<dbReference type="Proteomes" id="UP000649179">
    <property type="component" value="Unassembled WGS sequence"/>
</dbReference>
<dbReference type="AlphaFoldDB" id="A0A917BD22"/>
<evidence type="ECO:0008006" key="3">
    <source>
        <dbReference type="Google" id="ProtNLM"/>
    </source>
</evidence>
<keyword evidence="2" id="KW-1185">Reference proteome</keyword>
<dbReference type="Gene3D" id="1.20.120.450">
    <property type="entry name" value="dinb family like domain"/>
    <property type="match status" value="1"/>
</dbReference>
<accession>A0A917BD22</accession>
<evidence type="ECO:0000313" key="2">
    <source>
        <dbReference type="Proteomes" id="UP000649179"/>
    </source>
</evidence>
<organism evidence="1 2">
    <name type="scientific">Marmoricola endophyticus</name>
    <dbReference type="NCBI Taxonomy" id="2040280"/>
    <lineage>
        <taxon>Bacteria</taxon>
        <taxon>Bacillati</taxon>
        <taxon>Actinomycetota</taxon>
        <taxon>Actinomycetes</taxon>
        <taxon>Propionibacteriales</taxon>
        <taxon>Nocardioidaceae</taxon>
        <taxon>Marmoricola</taxon>
    </lineage>
</organism>
<dbReference type="EMBL" id="BMKQ01000001">
    <property type="protein sequence ID" value="GGF34673.1"/>
    <property type="molecule type" value="Genomic_DNA"/>
</dbReference>
<name>A0A917BD22_9ACTN</name>
<dbReference type="InterPro" id="IPR034660">
    <property type="entry name" value="DinB/YfiT-like"/>
</dbReference>
<proteinExistence type="predicted"/>
<gene>
    <name evidence="1" type="ORF">GCM10011519_05160</name>
</gene>
<dbReference type="SUPFAM" id="SSF109854">
    <property type="entry name" value="DinB/YfiT-like putative metalloenzymes"/>
    <property type="match status" value="1"/>
</dbReference>
<reference evidence="1" key="2">
    <citation type="submission" date="2020-09" db="EMBL/GenBank/DDBJ databases">
        <authorList>
            <person name="Sun Q."/>
            <person name="Zhou Y."/>
        </authorList>
    </citation>
    <scope>NUCLEOTIDE SEQUENCE</scope>
    <source>
        <strain evidence="1">CGMCC 1.16067</strain>
    </source>
</reference>
<sequence>MTALVHARHAARVTRTDVPDAGDERSTLLRMLDYTRRTAIWKVEGLADADAQRAPLPTSPLTSPGGLLSHLRWVEHSWVERRFAGRPDRGPWTRADPDADLRLGLHTPLAEIVAGYREQIEVDDAIVAGAHLDDLAVVPARGRHQNLRWTLLHLIEETARHNGHLDLLREMADGSVGN</sequence>
<comment type="caution">
    <text evidence="1">The sequence shown here is derived from an EMBL/GenBank/DDBJ whole genome shotgun (WGS) entry which is preliminary data.</text>
</comment>